<dbReference type="AlphaFoldDB" id="A0A9W6CGP7"/>
<keyword evidence="6 7" id="KW-0472">Membrane</keyword>
<dbReference type="Pfam" id="PF00884">
    <property type="entry name" value="Sulfatase"/>
    <property type="match status" value="1"/>
</dbReference>
<dbReference type="CDD" id="cd16015">
    <property type="entry name" value="LTA_synthase"/>
    <property type="match status" value="1"/>
</dbReference>
<dbReference type="InterPro" id="IPR017850">
    <property type="entry name" value="Alkaline_phosphatase_core_sf"/>
</dbReference>
<sequence>MRQDVQKIILQIRRRWKKRKTKVISILLAIIWLAVMVVLLTNWRMFGRTANGDSIKGIVQWVLLWLFGVAEAILWQFYCLFLRKKRKIKRLGVGSIVVLAIAMGTGMFWIMEWIYNPQMFTIPYQFVSLSICVSAVVFLIFLLLCNSLRLAVLLCSAMYFIWTIASYFVYEFRGLPLQIVDLLDVGTATTVAGDYEYSMTLHMLIVGVIIVSIVTSLYTGNKYKLVKGKKAKVLIRVAGIFLLVGGIRYLGWSDQPESWNVVLNGNRPGDSFYNYGMQMCVIRGARDSIVKEPEGYSVEELQQVSDEIESGNAGSSKKPNIIAVMDETFSDLTWIRDFPVSEEIIPFYNSLTENTIKGKLLVPVLGGGTGKTEFEFLTGTSMRMFNSTPYVVLGKKLDASMVEPLESQGYKTAVIHPFIPTNYNREVAYEAMGFDRFLSFDDFQGERMVRDFISDEACFDRIEEMIKDEEDPLFTFCVTMQNHSPYTKEYENSIELLEYTDSQVEQYMSLIHESDRALQKLIEDLEKSDEPTVVVFFGDHLPTLSEDFYEYVFGKTDEEMTFEENQNYYLTPFLIWANYDIEEQQDVVTSSNYLGAMTLETAGVELTKYQQYLLDLREKVPAFSGTAYYGHDGRFHEYGSGGREEEYLPLDDCINYNKIFGEESRLDEFFFLKNDE</sequence>
<feature type="transmembrane region" description="Helical" evidence="7">
    <location>
        <begin position="122"/>
        <end position="144"/>
    </location>
</feature>
<organism evidence="9 10">
    <name type="scientific">Sellimonas catena</name>
    <dbReference type="NCBI Taxonomy" id="2994035"/>
    <lineage>
        <taxon>Bacteria</taxon>
        <taxon>Bacillati</taxon>
        <taxon>Bacillota</taxon>
        <taxon>Clostridia</taxon>
        <taxon>Lachnospirales</taxon>
        <taxon>Lachnospiraceae</taxon>
        <taxon>Sellimonas</taxon>
    </lineage>
</organism>
<keyword evidence="3" id="KW-1003">Cell membrane</keyword>
<keyword evidence="4 7" id="KW-0812">Transmembrane</keyword>
<evidence type="ECO:0000256" key="4">
    <source>
        <dbReference type="ARBA" id="ARBA00022692"/>
    </source>
</evidence>
<dbReference type="InterPro" id="IPR050448">
    <property type="entry name" value="OpgB/LTA_synthase_biosynth"/>
</dbReference>
<accession>A0A9W6CGP7</accession>
<feature type="transmembrane region" description="Helical" evidence="7">
    <location>
        <begin position="151"/>
        <end position="170"/>
    </location>
</feature>
<evidence type="ECO:0000313" key="9">
    <source>
        <dbReference type="EMBL" id="GLG90959.1"/>
    </source>
</evidence>
<dbReference type="PANTHER" id="PTHR47371">
    <property type="entry name" value="LIPOTEICHOIC ACID SYNTHASE"/>
    <property type="match status" value="1"/>
</dbReference>
<proteinExistence type="predicted"/>
<comment type="subcellular location">
    <subcellularLocation>
        <location evidence="1">Cell membrane</location>
        <topology evidence="1">Multi-pass membrane protein</topology>
    </subcellularLocation>
</comment>
<dbReference type="GO" id="GO:0005886">
    <property type="term" value="C:plasma membrane"/>
    <property type="evidence" value="ECO:0007669"/>
    <property type="project" value="UniProtKB-SubCell"/>
</dbReference>
<reference evidence="9" key="2">
    <citation type="submission" date="2022-11" db="EMBL/GenBank/DDBJ databases">
        <title>Draft genome sequence of Sellimonas catena strain 18CBH55.</title>
        <authorList>
            <person name="Atsushi H."/>
            <person name="Moriya O."/>
            <person name="Mitsuo S."/>
        </authorList>
    </citation>
    <scope>NUCLEOTIDE SEQUENCE</scope>
    <source>
        <strain evidence="9">18CBH55</strain>
    </source>
</reference>
<evidence type="ECO:0000256" key="1">
    <source>
        <dbReference type="ARBA" id="ARBA00004651"/>
    </source>
</evidence>
<evidence type="ECO:0000256" key="7">
    <source>
        <dbReference type="SAM" id="Phobius"/>
    </source>
</evidence>
<keyword evidence="5 7" id="KW-1133">Transmembrane helix</keyword>
<dbReference type="PANTHER" id="PTHR47371:SF3">
    <property type="entry name" value="PHOSPHOGLYCEROL TRANSFERASE I"/>
    <property type="match status" value="1"/>
</dbReference>
<evidence type="ECO:0000256" key="3">
    <source>
        <dbReference type="ARBA" id="ARBA00022475"/>
    </source>
</evidence>
<dbReference type="Gene3D" id="3.40.720.10">
    <property type="entry name" value="Alkaline Phosphatase, subunit A"/>
    <property type="match status" value="1"/>
</dbReference>
<dbReference type="InterPro" id="IPR000917">
    <property type="entry name" value="Sulfatase_N"/>
</dbReference>
<comment type="caution">
    <text evidence="9">The sequence shown here is derived from an EMBL/GenBank/DDBJ whole genome shotgun (WGS) entry which is preliminary data.</text>
</comment>
<evidence type="ECO:0000256" key="6">
    <source>
        <dbReference type="ARBA" id="ARBA00023136"/>
    </source>
</evidence>
<dbReference type="SUPFAM" id="SSF53649">
    <property type="entry name" value="Alkaline phosphatase-like"/>
    <property type="match status" value="1"/>
</dbReference>
<comment type="pathway">
    <text evidence="2">Cell wall biogenesis; lipoteichoic acid biosynthesis.</text>
</comment>
<dbReference type="Proteomes" id="UP001145094">
    <property type="component" value="Unassembled WGS sequence"/>
</dbReference>
<feature type="domain" description="Sulfatase N-terminal" evidence="8">
    <location>
        <begin position="319"/>
        <end position="604"/>
    </location>
</feature>
<evidence type="ECO:0000256" key="5">
    <source>
        <dbReference type="ARBA" id="ARBA00022989"/>
    </source>
</evidence>
<feature type="transmembrane region" description="Helical" evidence="7">
    <location>
        <begin position="91"/>
        <end position="110"/>
    </location>
</feature>
<feature type="transmembrane region" description="Helical" evidence="7">
    <location>
        <begin position="58"/>
        <end position="79"/>
    </location>
</feature>
<evidence type="ECO:0000313" key="10">
    <source>
        <dbReference type="Proteomes" id="UP001145094"/>
    </source>
</evidence>
<gene>
    <name evidence="9" type="ORF">Selli2_23860</name>
</gene>
<keyword evidence="9" id="KW-0808">Transferase</keyword>
<dbReference type="GO" id="GO:0016740">
    <property type="term" value="F:transferase activity"/>
    <property type="evidence" value="ECO:0007669"/>
    <property type="project" value="UniProtKB-KW"/>
</dbReference>
<evidence type="ECO:0000256" key="2">
    <source>
        <dbReference type="ARBA" id="ARBA00004936"/>
    </source>
</evidence>
<feature type="transmembrane region" description="Helical" evidence="7">
    <location>
        <begin position="21"/>
        <end position="46"/>
    </location>
</feature>
<name>A0A9W6CGP7_9FIRM</name>
<reference evidence="9" key="1">
    <citation type="submission" date="2022-11" db="EMBL/GenBank/DDBJ databases">
        <title>Draft genome sequence of Sellimonas catena strain 18CBH55.</title>
        <authorList>
            <person name="Hisatomi A."/>
            <person name="Ohkuma M."/>
            <person name="Sakamoto M."/>
        </authorList>
    </citation>
    <scope>NUCLEOTIDE SEQUENCE</scope>
    <source>
        <strain evidence="9">18CBH55</strain>
    </source>
</reference>
<dbReference type="RefSeq" id="WP_281845542.1">
    <property type="nucleotide sequence ID" value="NZ_BSCH01000015.1"/>
</dbReference>
<dbReference type="EMBL" id="BSCH01000015">
    <property type="protein sequence ID" value="GLG90959.1"/>
    <property type="molecule type" value="Genomic_DNA"/>
</dbReference>
<protein>
    <submittedName>
        <fullName evidence="9">Phosphoglycerol transferase</fullName>
    </submittedName>
</protein>
<feature type="transmembrane region" description="Helical" evidence="7">
    <location>
        <begin position="233"/>
        <end position="252"/>
    </location>
</feature>
<reference evidence="9" key="3">
    <citation type="journal article" date="2023" name="Int. J. Syst. Evol. Microbiol.">
        <title>Sellimonas catena sp. nov., isolated from human faeces.</title>
        <authorList>
            <person name="Hisatomi A."/>
            <person name="Ohkuma M."/>
            <person name="Sakamoto M."/>
        </authorList>
    </citation>
    <scope>NUCLEOTIDE SEQUENCE</scope>
    <source>
        <strain evidence="9">18CBH55</strain>
    </source>
</reference>
<feature type="transmembrane region" description="Helical" evidence="7">
    <location>
        <begin position="201"/>
        <end position="221"/>
    </location>
</feature>
<evidence type="ECO:0000259" key="8">
    <source>
        <dbReference type="Pfam" id="PF00884"/>
    </source>
</evidence>